<protein>
    <recommendedName>
        <fullName evidence="11">Tubulin/FtsZ 2-layer sandwich domain-containing protein</fullName>
    </recommendedName>
</protein>
<dbReference type="GO" id="GO:0005874">
    <property type="term" value="C:microtubule"/>
    <property type="evidence" value="ECO:0007669"/>
    <property type="project" value="UniProtKB-KW"/>
</dbReference>
<dbReference type="SUPFAM" id="SSF52490">
    <property type="entry name" value="Tubulin nucleotide-binding domain-like"/>
    <property type="match status" value="1"/>
</dbReference>
<dbReference type="InterPro" id="IPR003008">
    <property type="entry name" value="Tubulin_FtsZ_GTPase"/>
</dbReference>
<accession>A0A7J9JWA2</accession>
<dbReference type="SUPFAM" id="SSF55307">
    <property type="entry name" value="Tubulin C-terminal domain-like"/>
    <property type="match status" value="1"/>
</dbReference>
<comment type="subcellular location">
    <subcellularLocation>
        <location evidence="2">Cytoplasm</location>
        <location evidence="2">Cytoskeleton</location>
    </subcellularLocation>
</comment>
<dbReference type="InterPro" id="IPR000217">
    <property type="entry name" value="Tubulin"/>
</dbReference>
<dbReference type="Proteomes" id="UP000593575">
    <property type="component" value="Unassembled WGS sequence"/>
</dbReference>
<proteinExistence type="inferred from homology"/>
<evidence type="ECO:0000256" key="5">
    <source>
        <dbReference type="ARBA" id="ARBA00022701"/>
    </source>
</evidence>
<feature type="compositionally biased region" description="Acidic residues" evidence="10">
    <location>
        <begin position="213"/>
        <end position="232"/>
    </location>
</feature>
<dbReference type="EMBL" id="JABFAE010000010">
    <property type="protein sequence ID" value="MBA0838428.1"/>
    <property type="molecule type" value="Genomic_DNA"/>
</dbReference>
<evidence type="ECO:0000256" key="7">
    <source>
        <dbReference type="ARBA" id="ARBA00023134"/>
    </source>
</evidence>
<dbReference type="PRINTS" id="PR01161">
    <property type="entry name" value="TUBULIN"/>
</dbReference>
<dbReference type="Pfam" id="PF03953">
    <property type="entry name" value="Tubulin_C"/>
    <property type="match status" value="1"/>
</dbReference>
<feature type="region of interest" description="Disordered" evidence="10">
    <location>
        <begin position="212"/>
        <end position="232"/>
    </location>
</feature>
<organism evidence="12 13">
    <name type="scientific">Gossypium armourianum</name>
    <dbReference type="NCBI Taxonomy" id="34283"/>
    <lineage>
        <taxon>Eukaryota</taxon>
        <taxon>Viridiplantae</taxon>
        <taxon>Streptophyta</taxon>
        <taxon>Embryophyta</taxon>
        <taxon>Tracheophyta</taxon>
        <taxon>Spermatophyta</taxon>
        <taxon>Magnoliopsida</taxon>
        <taxon>eudicotyledons</taxon>
        <taxon>Gunneridae</taxon>
        <taxon>Pentapetalae</taxon>
        <taxon>rosids</taxon>
        <taxon>malvids</taxon>
        <taxon>Malvales</taxon>
        <taxon>Malvaceae</taxon>
        <taxon>Malvoideae</taxon>
        <taxon>Gossypium</taxon>
    </lineage>
</organism>
<dbReference type="GO" id="GO:0007017">
    <property type="term" value="P:microtubule-based process"/>
    <property type="evidence" value="ECO:0007669"/>
    <property type="project" value="InterPro"/>
</dbReference>
<dbReference type="Gene3D" id="3.30.1330.20">
    <property type="entry name" value="Tubulin/FtsZ, C-terminal domain"/>
    <property type="match status" value="1"/>
</dbReference>
<dbReference type="GO" id="GO:0005525">
    <property type="term" value="F:GTP binding"/>
    <property type="evidence" value="ECO:0007669"/>
    <property type="project" value="UniProtKB-KW"/>
</dbReference>
<name>A0A7J9JWA2_9ROSI</name>
<keyword evidence="6" id="KW-0547">Nucleotide-binding</keyword>
<evidence type="ECO:0000256" key="1">
    <source>
        <dbReference type="ARBA" id="ARBA00001946"/>
    </source>
</evidence>
<keyword evidence="4" id="KW-0963">Cytoplasm</keyword>
<dbReference type="FunFam" id="1.10.287.600:FF:000002">
    <property type="entry name" value="Tubulin beta chain"/>
    <property type="match status" value="1"/>
</dbReference>
<dbReference type="FunFam" id="3.30.1330.20:FF:000049">
    <property type="entry name" value="Beta-tubulin 2"/>
    <property type="match status" value="1"/>
</dbReference>
<keyword evidence="7" id="KW-0342">GTP-binding</keyword>
<evidence type="ECO:0000256" key="4">
    <source>
        <dbReference type="ARBA" id="ARBA00022490"/>
    </source>
</evidence>
<evidence type="ECO:0000313" key="13">
    <source>
        <dbReference type="Proteomes" id="UP000593575"/>
    </source>
</evidence>
<evidence type="ECO:0000256" key="8">
    <source>
        <dbReference type="ARBA" id="ARBA00023212"/>
    </source>
</evidence>
<evidence type="ECO:0000256" key="9">
    <source>
        <dbReference type="ARBA" id="ARBA00034296"/>
    </source>
</evidence>
<dbReference type="SMART" id="SM00865">
    <property type="entry name" value="Tubulin_C"/>
    <property type="match status" value="1"/>
</dbReference>
<keyword evidence="5" id="KW-0493">Microtubule</keyword>
<evidence type="ECO:0000259" key="11">
    <source>
        <dbReference type="SMART" id="SM00865"/>
    </source>
</evidence>
<sequence length="232" mass="26815">MTFSVFPSPKVSDTVVEPYNATLSVHQLVENADECMVLDNEALYDICFRTLKLTTPSCDWRFEPFDFCNNEWCNMLLEDAKNMMCAADPRHGRYLTASAMFRGKMSTKEVDEQMINVQNKNSSYFVEWIPNNVKSSVCDIPPKGLKMSSTFVGNSTSIQEMFRRVSEQFTAMFRRKAFLHWYTGEGMDEMEFTEAESNMNDLVAEYQQYQDATVEEEGEYEGEEGVEENYES</sequence>
<dbReference type="AlphaFoldDB" id="A0A7J9JWA2"/>
<evidence type="ECO:0000313" key="12">
    <source>
        <dbReference type="EMBL" id="MBA0838428.1"/>
    </source>
</evidence>
<gene>
    <name evidence="12" type="ORF">Goarm_004241</name>
</gene>
<comment type="caution">
    <text evidence="12">The sequence shown here is derived from an EMBL/GenBank/DDBJ whole genome shotgun (WGS) entry which is preliminary data.</text>
</comment>
<dbReference type="InterPro" id="IPR036525">
    <property type="entry name" value="Tubulin/FtsZ_GTPase_sf"/>
</dbReference>
<comment type="cofactor">
    <cofactor evidence="1">
        <name>Mg(2+)</name>
        <dbReference type="ChEBI" id="CHEBI:18420"/>
    </cofactor>
</comment>
<keyword evidence="8" id="KW-0206">Cytoskeleton</keyword>
<evidence type="ECO:0000256" key="10">
    <source>
        <dbReference type="SAM" id="MobiDB-lite"/>
    </source>
</evidence>
<keyword evidence="13" id="KW-1185">Reference proteome</keyword>
<reference evidence="12 13" key="1">
    <citation type="journal article" date="2019" name="Genome Biol. Evol.">
        <title>Insights into the evolution of the New World diploid cottons (Gossypium, subgenus Houzingenia) based on genome sequencing.</title>
        <authorList>
            <person name="Grover C.E."/>
            <person name="Arick M.A. 2nd"/>
            <person name="Thrash A."/>
            <person name="Conover J.L."/>
            <person name="Sanders W.S."/>
            <person name="Peterson D.G."/>
            <person name="Frelichowski J.E."/>
            <person name="Scheffler J.A."/>
            <person name="Scheffler B.E."/>
            <person name="Wendel J.F."/>
        </authorList>
    </citation>
    <scope>NUCLEOTIDE SEQUENCE [LARGE SCALE GENOMIC DNA]</scope>
    <source>
        <strain evidence="12">6</strain>
        <tissue evidence="12">Leaf</tissue>
    </source>
</reference>
<evidence type="ECO:0000256" key="6">
    <source>
        <dbReference type="ARBA" id="ARBA00022741"/>
    </source>
</evidence>
<dbReference type="InterPro" id="IPR008280">
    <property type="entry name" value="Tub_FtsZ_C"/>
</dbReference>
<dbReference type="InterPro" id="IPR018316">
    <property type="entry name" value="Tubulin/FtsZ_2-layer-sand-dom"/>
</dbReference>
<comment type="function">
    <text evidence="9">Tubulin is the major constituent of microtubules, a cylinder consisting of laterally associated linear protofilaments composed of alpha- and beta-tubulin heterodimers. Microtubules grow by the addition of GTP-tubulin dimers to the microtubule end, where a stabilizing cap forms. Below the cap, tubulin dimers are in GDP-bound state, owing to GTPase activity of alpha-tubulin.</text>
</comment>
<feature type="domain" description="Tubulin/FtsZ 2-layer sandwich" evidence="11">
    <location>
        <begin position="63"/>
        <end position="167"/>
    </location>
</feature>
<dbReference type="PANTHER" id="PTHR11588">
    <property type="entry name" value="TUBULIN"/>
    <property type="match status" value="1"/>
</dbReference>
<dbReference type="Gene3D" id="1.10.287.600">
    <property type="entry name" value="Helix hairpin bin"/>
    <property type="match status" value="1"/>
</dbReference>
<dbReference type="InterPro" id="IPR023123">
    <property type="entry name" value="Tubulin_C"/>
</dbReference>
<dbReference type="Gene3D" id="3.40.50.1440">
    <property type="entry name" value="Tubulin/FtsZ, GTPase domain"/>
    <property type="match status" value="1"/>
</dbReference>
<dbReference type="Pfam" id="PF00091">
    <property type="entry name" value="Tubulin"/>
    <property type="match status" value="1"/>
</dbReference>
<dbReference type="InterPro" id="IPR037103">
    <property type="entry name" value="Tubulin/FtsZ-like_C"/>
</dbReference>
<comment type="similarity">
    <text evidence="3">Belongs to the tubulin family.</text>
</comment>
<evidence type="ECO:0000256" key="2">
    <source>
        <dbReference type="ARBA" id="ARBA00004245"/>
    </source>
</evidence>
<evidence type="ECO:0000256" key="3">
    <source>
        <dbReference type="ARBA" id="ARBA00009636"/>
    </source>
</evidence>